<proteinExistence type="inferred from homology"/>
<accession>A0A164PSP8</accession>
<gene>
    <name evidence="14" type="ORF">SISNIDRAFT_497705</name>
</gene>
<dbReference type="PANTHER" id="PTHR46206">
    <property type="entry name" value="CYTOCHROME P450"/>
    <property type="match status" value="1"/>
</dbReference>
<dbReference type="GO" id="GO:0020037">
    <property type="term" value="F:heme binding"/>
    <property type="evidence" value="ECO:0007669"/>
    <property type="project" value="InterPro"/>
</dbReference>
<protein>
    <submittedName>
        <fullName evidence="14">Cytochrome P450</fullName>
    </submittedName>
</protein>
<keyword evidence="15" id="KW-1185">Reference proteome</keyword>
<dbReference type="PRINTS" id="PR00463">
    <property type="entry name" value="EP450I"/>
</dbReference>
<evidence type="ECO:0000256" key="5">
    <source>
        <dbReference type="ARBA" id="ARBA00022692"/>
    </source>
</evidence>
<evidence type="ECO:0000256" key="9">
    <source>
        <dbReference type="ARBA" id="ARBA00023004"/>
    </source>
</evidence>
<evidence type="ECO:0000256" key="7">
    <source>
        <dbReference type="ARBA" id="ARBA00022989"/>
    </source>
</evidence>
<keyword evidence="5" id="KW-0812">Transmembrane</keyword>
<comment type="cofactor">
    <cofactor evidence="1 12">
        <name>heme</name>
        <dbReference type="ChEBI" id="CHEBI:30413"/>
    </cofactor>
</comment>
<dbReference type="PROSITE" id="PS00086">
    <property type="entry name" value="CYTOCHROME_P450"/>
    <property type="match status" value="1"/>
</dbReference>
<sequence length="518" mass="57969">MYVDLVGSSLSSSFREFAVATSVTILLVSWIRALLKDRRAKPNLPMVGRDGFIGTYITAFRFALNQRSVLEEGYAMYKERSFMIPELTGWRIMFSSSDVVNEIKGASEELLSATDATRDVLQSQYTVGDEIHTNPYHLTIIRTHLTRNLETVIPDLLDEIPQAFKSLIPESAKDAEGWISVKGFETVIHIIAQVSNRIFVGAPLCHNSDYIRLITKFAEDVMISATIIGVFPNALKPIVAWVLGTCERRTDAVLKHTHSILEERLASIKEKGRNYEGKPSDLLSWCIDAATGDAATPRNLTRRLLGVNFASLHTTSISLTHVLYALASRPEYVTPLREEVEEAIIDGGWTQEAINSCLKMDSFFKETERLLGLGASTMTRRLMKNHTFVDGSFVPAGATVSVFTTARHRDSGAYGENAHEFDGFRFCRNSENDDNDASHHFVTTSPDFVFFGHGKHSCPGRYFAASEMKAIFAYIIRNFDIKFSDGFTPREVWFGASCIPDISAQLLFRRRFSSSPPL</sequence>
<evidence type="ECO:0000256" key="2">
    <source>
        <dbReference type="ARBA" id="ARBA00004370"/>
    </source>
</evidence>
<comment type="subcellular location">
    <subcellularLocation>
        <location evidence="2">Membrane</location>
    </subcellularLocation>
</comment>
<evidence type="ECO:0000256" key="1">
    <source>
        <dbReference type="ARBA" id="ARBA00001971"/>
    </source>
</evidence>
<dbReference type="PANTHER" id="PTHR46206:SF5">
    <property type="entry name" value="P450, PUTATIVE (EUROFUNG)-RELATED"/>
    <property type="match status" value="1"/>
</dbReference>
<keyword evidence="6 12" id="KW-0479">Metal-binding</keyword>
<comment type="similarity">
    <text evidence="3 13">Belongs to the cytochrome P450 family.</text>
</comment>
<evidence type="ECO:0000313" key="15">
    <source>
        <dbReference type="Proteomes" id="UP000076722"/>
    </source>
</evidence>
<dbReference type="GO" id="GO:0004497">
    <property type="term" value="F:monooxygenase activity"/>
    <property type="evidence" value="ECO:0007669"/>
    <property type="project" value="UniProtKB-KW"/>
</dbReference>
<evidence type="ECO:0000313" key="14">
    <source>
        <dbReference type="EMBL" id="KZS89003.1"/>
    </source>
</evidence>
<keyword evidence="4 12" id="KW-0349">Heme</keyword>
<evidence type="ECO:0000256" key="6">
    <source>
        <dbReference type="ARBA" id="ARBA00022723"/>
    </source>
</evidence>
<name>A0A164PSP8_9AGAM</name>
<keyword evidence="10 13" id="KW-0503">Monooxygenase</keyword>
<dbReference type="InterPro" id="IPR017972">
    <property type="entry name" value="Cyt_P450_CS"/>
</dbReference>
<organism evidence="14 15">
    <name type="scientific">Sistotremastrum niveocremeum HHB9708</name>
    <dbReference type="NCBI Taxonomy" id="1314777"/>
    <lineage>
        <taxon>Eukaryota</taxon>
        <taxon>Fungi</taxon>
        <taxon>Dikarya</taxon>
        <taxon>Basidiomycota</taxon>
        <taxon>Agaricomycotina</taxon>
        <taxon>Agaricomycetes</taxon>
        <taxon>Sistotremastrales</taxon>
        <taxon>Sistotremastraceae</taxon>
        <taxon>Sertulicium</taxon>
        <taxon>Sertulicium niveocremeum</taxon>
    </lineage>
</organism>
<evidence type="ECO:0000256" key="10">
    <source>
        <dbReference type="ARBA" id="ARBA00023033"/>
    </source>
</evidence>
<dbReference type="InterPro" id="IPR036396">
    <property type="entry name" value="Cyt_P450_sf"/>
</dbReference>
<dbReference type="InterPro" id="IPR001128">
    <property type="entry name" value="Cyt_P450"/>
</dbReference>
<keyword evidence="9 12" id="KW-0408">Iron</keyword>
<dbReference type="OrthoDB" id="1844152at2759"/>
<evidence type="ECO:0000256" key="11">
    <source>
        <dbReference type="ARBA" id="ARBA00023136"/>
    </source>
</evidence>
<dbReference type="Proteomes" id="UP000076722">
    <property type="component" value="Unassembled WGS sequence"/>
</dbReference>
<evidence type="ECO:0000256" key="13">
    <source>
        <dbReference type="RuleBase" id="RU000461"/>
    </source>
</evidence>
<keyword evidence="8 13" id="KW-0560">Oxidoreductase</keyword>
<evidence type="ECO:0000256" key="8">
    <source>
        <dbReference type="ARBA" id="ARBA00023002"/>
    </source>
</evidence>
<evidence type="ECO:0000256" key="3">
    <source>
        <dbReference type="ARBA" id="ARBA00010617"/>
    </source>
</evidence>
<dbReference type="InterPro" id="IPR002401">
    <property type="entry name" value="Cyt_P450_E_grp-I"/>
</dbReference>
<dbReference type="STRING" id="1314777.A0A164PSP8"/>
<dbReference type="CDD" id="cd11041">
    <property type="entry name" value="CYP503A1-like"/>
    <property type="match status" value="1"/>
</dbReference>
<keyword evidence="7" id="KW-1133">Transmembrane helix</keyword>
<dbReference type="GO" id="GO:0005506">
    <property type="term" value="F:iron ion binding"/>
    <property type="evidence" value="ECO:0007669"/>
    <property type="project" value="InterPro"/>
</dbReference>
<dbReference type="GO" id="GO:0016705">
    <property type="term" value="F:oxidoreductase activity, acting on paired donors, with incorporation or reduction of molecular oxygen"/>
    <property type="evidence" value="ECO:0007669"/>
    <property type="project" value="InterPro"/>
</dbReference>
<dbReference type="Gene3D" id="1.10.630.10">
    <property type="entry name" value="Cytochrome P450"/>
    <property type="match status" value="1"/>
</dbReference>
<dbReference type="SUPFAM" id="SSF48264">
    <property type="entry name" value="Cytochrome P450"/>
    <property type="match status" value="1"/>
</dbReference>
<dbReference type="AlphaFoldDB" id="A0A164PSP8"/>
<dbReference type="EMBL" id="KV419431">
    <property type="protein sequence ID" value="KZS89003.1"/>
    <property type="molecule type" value="Genomic_DNA"/>
</dbReference>
<evidence type="ECO:0000256" key="12">
    <source>
        <dbReference type="PIRSR" id="PIRSR602401-1"/>
    </source>
</evidence>
<feature type="binding site" description="axial binding residue" evidence="12">
    <location>
        <position position="458"/>
    </location>
    <ligand>
        <name>heme</name>
        <dbReference type="ChEBI" id="CHEBI:30413"/>
    </ligand>
    <ligandPart>
        <name>Fe</name>
        <dbReference type="ChEBI" id="CHEBI:18248"/>
    </ligandPart>
</feature>
<dbReference type="Pfam" id="PF00067">
    <property type="entry name" value="p450"/>
    <property type="match status" value="1"/>
</dbReference>
<reference evidence="14 15" key="1">
    <citation type="journal article" date="2016" name="Mol. Biol. Evol.">
        <title>Comparative Genomics of Early-Diverging Mushroom-Forming Fungi Provides Insights into the Origins of Lignocellulose Decay Capabilities.</title>
        <authorList>
            <person name="Nagy L.G."/>
            <person name="Riley R."/>
            <person name="Tritt A."/>
            <person name="Adam C."/>
            <person name="Daum C."/>
            <person name="Floudas D."/>
            <person name="Sun H."/>
            <person name="Yadav J.S."/>
            <person name="Pangilinan J."/>
            <person name="Larsson K.H."/>
            <person name="Matsuura K."/>
            <person name="Barry K."/>
            <person name="Labutti K."/>
            <person name="Kuo R."/>
            <person name="Ohm R.A."/>
            <person name="Bhattacharya S.S."/>
            <person name="Shirouzu T."/>
            <person name="Yoshinaga Y."/>
            <person name="Martin F.M."/>
            <person name="Grigoriev I.V."/>
            <person name="Hibbett D.S."/>
        </authorList>
    </citation>
    <scope>NUCLEOTIDE SEQUENCE [LARGE SCALE GENOMIC DNA]</scope>
    <source>
        <strain evidence="14 15">HHB9708</strain>
    </source>
</reference>
<evidence type="ECO:0000256" key="4">
    <source>
        <dbReference type="ARBA" id="ARBA00022617"/>
    </source>
</evidence>
<dbReference type="GO" id="GO:0016020">
    <property type="term" value="C:membrane"/>
    <property type="evidence" value="ECO:0007669"/>
    <property type="project" value="UniProtKB-SubCell"/>
</dbReference>
<keyword evidence="11" id="KW-0472">Membrane</keyword>